<reference evidence="2 3" key="1">
    <citation type="submission" date="2012-01" db="EMBL/GenBank/DDBJ databases">
        <title>Improved High-Quality Draft sequence of Saccharomonospora xinjiangensis XJ-54.</title>
        <authorList>
            <consortium name="US DOE Joint Genome Institute"/>
            <person name="Lucas S."/>
            <person name="Han J."/>
            <person name="Lapidus A."/>
            <person name="Cheng J.-F."/>
            <person name="Goodwin L."/>
            <person name="Pitluck S."/>
            <person name="Peters L."/>
            <person name="Mikhailova N."/>
            <person name="Teshima H."/>
            <person name="Detter J.C."/>
            <person name="Han C."/>
            <person name="Tapia R."/>
            <person name="Land M."/>
            <person name="Hauser L."/>
            <person name="Kyrpides N."/>
            <person name="Ivanova N."/>
            <person name="Pagani I."/>
            <person name="Brambilla E.-M."/>
            <person name="Klenk H.-P."/>
            <person name="Woyke T."/>
        </authorList>
    </citation>
    <scope>NUCLEOTIDE SEQUENCE [LARGE SCALE GENOMIC DNA]</scope>
    <source>
        <strain evidence="2 3">XJ-54</strain>
    </source>
</reference>
<feature type="transmembrane region" description="Helical" evidence="1">
    <location>
        <begin position="150"/>
        <end position="168"/>
    </location>
</feature>
<proteinExistence type="predicted"/>
<dbReference type="HOGENOM" id="CLU_093176_0_0_11"/>
<name>I0V2B0_9PSEU</name>
<organism evidence="2 3">
    <name type="scientific">Saccharomonospora xinjiangensis XJ-54</name>
    <dbReference type="NCBI Taxonomy" id="882086"/>
    <lineage>
        <taxon>Bacteria</taxon>
        <taxon>Bacillati</taxon>
        <taxon>Actinomycetota</taxon>
        <taxon>Actinomycetes</taxon>
        <taxon>Pseudonocardiales</taxon>
        <taxon>Pseudonocardiaceae</taxon>
        <taxon>Saccharomonospora</taxon>
    </lineage>
</organism>
<dbReference type="EMBL" id="JH636049">
    <property type="protein sequence ID" value="EID54263.1"/>
    <property type="molecule type" value="Genomic_DNA"/>
</dbReference>
<feature type="transmembrane region" description="Helical" evidence="1">
    <location>
        <begin position="84"/>
        <end position="107"/>
    </location>
</feature>
<keyword evidence="1" id="KW-0812">Transmembrane</keyword>
<dbReference type="STRING" id="882086.SacxiDRAFT_2028"/>
<accession>I0V2B0</accession>
<dbReference type="Proteomes" id="UP000004691">
    <property type="component" value="Unassembled WGS sequence"/>
</dbReference>
<keyword evidence="1" id="KW-1133">Transmembrane helix</keyword>
<dbReference type="OrthoDB" id="4337269at2"/>
<keyword evidence="1" id="KW-0472">Membrane</keyword>
<keyword evidence="3" id="KW-1185">Reference proteome</keyword>
<protein>
    <recommendedName>
        <fullName evidence="4">Integral membrane protein</fullName>
    </recommendedName>
</protein>
<feature type="transmembrane region" description="Helical" evidence="1">
    <location>
        <begin position="18"/>
        <end position="38"/>
    </location>
</feature>
<evidence type="ECO:0008006" key="4">
    <source>
        <dbReference type="Google" id="ProtNLM"/>
    </source>
</evidence>
<evidence type="ECO:0000313" key="3">
    <source>
        <dbReference type="Proteomes" id="UP000004691"/>
    </source>
</evidence>
<evidence type="ECO:0000313" key="2">
    <source>
        <dbReference type="EMBL" id="EID54263.1"/>
    </source>
</evidence>
<sequence length="212" mass="21596">MIAVTRYHLALLLTSQRYLPPTFAFLVLLAVLYTSADAPVAPEFAVSAGGLVVVSCWLTVAVVDLEDPVHRLVTIVHARGPATVVAGVVAAVLVVSSGSAAISLGWAWLLHGGFAADEWLLGVGAHVAATCTGIAIGLPCSRFVVPKIGFTVVAALATLGIVLFVRWIPLVNPMLRALGSGSEAGGAVLVAAVTSAALLVLSAGFTAAVHRS</sequence>
<evidence type="ECO:0000256" key="1">
    <source>
        <dbReference type="SAM" id="Phobius"/>
    </source>
</evidence>
<dbReference type="AlphaFoldDB" id="I0V2B0"/>
<feature type="transmembrane region" description="Helical" evidence="1">
    <location>
        <begin position="44"/>
        <end position="63"/>
    </location>
</feature>
<gene>
    <name evidence="2" type="ORF">SacxiDRAFT_2028</name>
</gene>
<feature type="transmembrane region" description="Helical" evidence="1">
    <location>
        <begin position="188"/>
        <end position="209"/>
    </location>
</feature>
<dbReference type="eggNOG" id="COG1131">
    <property type="taxonomic scope" value="Bacteria"/>
</dbReference>
<dbReference type="RefSeq" id="WP_006238413.1">
    <property type="nucleotide sequence ID" value="NZ_JH636049.1"/>
</dbReference>
<feature type="transmembrane region" description="Helical" evidence="1">
    <location>
        <begin position="119"/>
        <end position="138"/>
    </location>
</feature>